<dbReference type="GeneID" id="82888911"/>
<evidence type="ECO:0000313" key="1">
    <source>
        <dbReference type="EMBL" id="GEC87528.1"/>
    </source>
</evidence>
<sequence length="348" mass="39501">MTTHTYPNNERPINFFRDRYMLCHQCGHIFTANLEILEALEQVEESCPACGITCKDEESPRVTADPYAPILDPENVNRFTWYHTSTIPDWPQAKFDPTFDKPVWFIENLRNTLGGESFNQFIEDAKSVALHVGTYESAIHNMLRRIDEQDSFGKPFYLYRVTLRDDAVTAEKCDAEFNGIFGDVKLSDACPEGIDTARYVNSREDPGSISLALRRSAIAAIQRIEVPLPKINCTVWQESAIVAIQSATYKEPVREPGNPFWDLIHARDPKTPEDKMRSAKVDEARKIGTKLSTHVPCNMRRHFISALRLEGRTANEWALYAAGILELIGNSENVLSVLDDQQLRPVLP</sequence>
<dbReference type="RefSeq" id="WP_141331605.1">
    <property type="nucleotide sequence ID" value="NZ_BJNT01000028.1"/>
</dbReference>
<proteinExistence type="predicted"/>
<accession>A0A4Y4C463</accession>
<protein>
    <submittedName>
        <fullName evidence="1">Uncharacterized protein</fullName>
    </submittedName>
</protein>
<dbReference type="Proteomes" id="UP000319986">
    <property type="component" value="Unassembled WGS sequence"/>
</dbReference>
<dbReference type="AlphaFoldDB" id="A0A4Y4C463"/>
<evidence type="ECO:0000313" key="2">
    <source>
        <dbReference type="Proteomes" id="UP000319986"/>
    </source>
</evidence>
<comment type="caution">
    <text evidence="1">The sequence shown here is derived from an EMBL/GenBank/DDBJ whole genome shotgun (WGS) entry which is preliminary data.</text>
</comment>
<dbReference type="EMBL" id="BJNT01000028">
    <property type="protein sequence ID" value="GEC87528.1"/>
    <property type="molecule type" value="Genomic_DNA"/>
</dbReference>
<name>A0A4Y4C463_9CORY</name>
<reference evidence="1 2" key="1">
    <citation type="submission" date="2019-06" db="EMBL/GenBank/DDBJ databases">
        <title>Whole genome shotgun sequence of Corynebacterium variabile NBRC 15286.</title>
        <authorList>
            <person name="Hosoyama A."/>
            <person name="Uohara A."/>
            <person name="Ohji S."/>
            <person name="Ichikawa N."/>
        </authorList>
    </citation>
    <scope>NUCLEOTIDE SEQUENCE [LARGE SCALE GENOMIC DNA]</scope>
    <source>
        <strain evidence="1 2">NBRC 15286</strain>
    </source>
</reference>
<gene>
    <name evidence="1" type="ORF">CVA01_28420</name>
</gene>
<organism evidence="1 2">
    <name type="scientific">Corynebacterium variabile</name>
    <dbReference type="NCBI Taxonomy" id="1727"/>
    <lineage>
        <taxon>Bacteria</taxon>
        <taxon>Bacillati</taxon>
        <taxon>Actinomycetota</taxon>
        <taxon>Actinomycetes</taxon>
        <taxon>Mycobacteriales</taxon>
        <taxon>Corynebacteriaceae</taxon>
        <taxon>Corynebacterium</taxon>
    </lineage>
</organism>